<dbReference type="Gene3D" id="3.40.630.30">
    <property type="match status" value="1"/>
</dbReference>
<evidence type="ECO:0000259" key="1">
    <source>
        <dbReference type="PROSITE" id="PS51186"/>
    </source>
</evidence>
<dbReference type="InterPro" id="IPR016181">
    <property type="entry name" value="Acyl_CoA_acyltransferase"/>
</dbReference>
<dbReference type="PANTHER" id="PTHR43792">
    <property type="entry name" value="GNAT FAMILY, PUTATIVE (AFU_ORTHOLOGUE AFUA_3G00765)-RELATED-RELATED"/>
    <property type="match status" value="1"/>
</dbReference>
<dbReference type="PANTHER" id="PTHR43792:SF1">
    <property type="entry name" value="N-ACETYLTRANSFERASE DOMAIN-CONTAINING PROTEIN"/>
    <property type="match status" value="1"/>
</dbReference>
<protein>
    <submittedName>
        <fullName evidence="2">GNAT family N-acetyltransferase</fullName>
    </submittedName>
</protein>
<accession>A0ABU3AEX8</accession>
<name>A0ABU3AEX8_9FLAO</name>
<feature type="domain" description="N-acetyltransferase" evidence="1">
    <location>
        <begin position="14"/>
        <end position="174"/>
    </location>
</feature>
<dbReference type="Proteomes" id="UP001255246">
    <property type="component" value="Unassembled WGS sequence"/>
</dbReference>
<dbReference type="EMBL" id="JAVRHR010000003">
    <property type="protein sequence ID" value="MDT0608087.1"/>
    <property type="molecule type" value="Genomic_DNA"/>
</dbReference>
<comment type="caution">
    <text evidence="2">The sequence shown here is derived from an EMBL/GenBank/DDBJ whole genome shotgun (WGS) entry which is preliminary data.</text>
</comment>
<dbReference type="Pfam" id="PF13302">
    <property type="entry name" value="Acetyltransf_3"/>
    <property type="match status" value="1"/>
</dbReference>
<sequence>MIPYLLEGQKSERLSFRKIATTDFEAWFPFYQNPNSTKYWEGLPKNPQVACKEQFDRIFERYKKGLGGMNALISMETGNLVGICGLLVQTVDEIQELEIGYSILPEHWLKGYAFEAAQKCKKIAFEEQFSDSLISIIHIDNVPSQKVALKNGMHLDKSTFYKNNPVHIYRVNATQSK</sequence>
<dbReference type="InterPro" id="IPR000182">
    <property type="entry name" value="GNAT_dom"/>
</dbReference>
<evidence type="ECO:0000313" key="2">
    <source>
        <dbReference type="EMBL" id="MDT0608087.1"/>
    </source>
</evidence>
<dbReference type="InterPro" id="IPR051531">
    <property type="entry name" value="N-acetyltransferase"/>
</dbReference>
<organism evidence="2 3">
    <name type="scientific">Croceitalea rosinachiae</name>
    <dbReference type="NCBI Taxonomy" id="3075596"/>
    <lineage>
        <taxon>Bacteria</taxon>
        <taxon>Pseudomonadati</taxon>
        <taxon>Bacteroidota</taxon>
        <taxon>Flavobacteriia</taxon>
        <taxon>Flavobacteriales</taxon>
        <taxon>Flavobacteriaceae</taxon>
        <taxon>Croceitalea</taxon>
    </lineage>
</organism>
<dbReference type="PROSITE" id="PS51186">
    <property type="entry name" value="GNAT"/>
    <property type="match status" value="1"/>
</dbReference>
<gene>
    <name evidence="2" type="ORF">RM706_13650</name>
</gene>
<reference evidence="2 3" key="1">
    <citation type="submission" date="2023-09" db="EMBL/GenBank/DDBJ databases">
        <authorList>
            <person name="Rey-Velasco X."/>
        </authorList>
    </citation>
    <scope>NUCLEOTIDE SEQUENCE [LARGE SCALE GENOMIC DNA]</scope>
    <source>
        <strain evidence="2 3">F388</strain>
    </source>
</reference>
<dbReference type="RefSeq" id="WP_311352488.1">
    <property type="nucleotide sequence ID" value="NZ_JAVRHR010000003.1"/>
</dbReference>
<keyword evidence="3" id="KW-1185">Reference proteome</keyword>
<evidence type="ECO:0000313" key="3">
    <source>
        <dbReference type="Proteomes" id="UP001255246"/>
    </source>
</evidence>
<proteinExistence type="predicted"/>
<dbReference type="SUPFAM" id="SSF55729">
    <property type="entry name" value="Acyl-CoA N-acyltransferases (Nat)"/>
    <property type="match status" value="1"/>
</dbReference>